<keyword evidence="4" id="KW-1133">Transmembrane helix</keyword>
<name>A0A650CKQ7_SULOH</name>
<gene>
    <name evidence="6" type="ORF">D1869_14935</name>
    <name evidence="5" type="ORF">HNQ62_001445</name>
</gene>
<dbReference type="OrthoDB" id="34162at2157"/>
<dbReference type="Proteomes" id="UP000427373">
    <property type="component" value="Chromosome"/>
</dbReference>
<dbReference type="EMBL" id="CP045484">
    <property type="protein sequence ID" value="QGR18342.1"/>
    <property type="molecule type" value="Genomic_DNA"/>
</dbReference>
<keyword evidence="7" id="KW-1185">Reference proteome</keyword>
<dbReference type="GO" id="GO:0016020">
    <property type="term" value="C:membrane"/>
    <property type="evidence" value="ECO:0007669"/>
    <property type="project" value="UniProtKB-SubCell"/>
</dbReference>
<reference evidence="6 7" key="1">
    <citation type="submission" date="2019-10" db="EMBL/GenBank/DDBJ databases">
        <title>Genome Sequences from Six Type Strain Members of the Archaeal Family Sulfolobaceae: Acidianus ambivalens, Acidianus infernus, Metallosphaera prunae, Stygiolobus azoricus, Sulfolobus metallicus, and Sulfurisphaera ohwakuensis.</title>
        <authorList>
            <person name="Counts J.A."/>
            <person name="Kelly R.M."/>
        </authorList>
    </citation>
    <scope>NUCLEOTIDE SEQUENCE [LARGE SCALE GENOMIC DNA]</scope>
    <source>
        <strain evidence="6 7">TA-1</strain>
    </source>
</reference>
<dbReference type="RefSeq" id="WP_156015834.1">
    <property type="nucleotide sequence ID" value="NZ_CP045484.1"/>
</dbReference>
<protein>
    <submittedName>
        <fullName evidence="5">Putative membrane protein</fullName>
    </submittedName>
</protein>
<comment type="subcellular location">
    <subcellularLocation>
        <location evidence="1">Membrane</location>
    </subcellularLocation>
</comment>
<evidence type="ECO:0000313" key="7">
    <source>
        <dbReference type="Proteomes" id="UP000427373"/>
    </source>
</evidence>
<reference evidence="5 8" key="2">
    <citation type="submission" date="2020-08" db="EMBL/GenBank/DDBJ databases">
        <title>Genomic Encyclopedia of Type Strains, Phase IV (KMG-IV): sequencing the most valuable type-strain genomes for metagenomic binning, comparative biology and taxonomic classification.</title>
        <authorList>
            <person name="Goeker M."/>
        </authorList>
    </citation>
    <scope>NUCLEOTIDE SEQUENCE [LARGE SCALE GENOMIC DNA]</scope>
    <source>
        <strain evidence="5 8">DSM 12421</strain>
    </source>
</reference>
<evidence type="ECO:0000256" key="2">
    <source>
        <dbReference type="ARBA" id="ARBA00022692"/>
    </source>
</evidence>
<keyword evidence="2 4" id="KW-0812">Transmembrane</keyword>
<organism evidence="6 7">
    <name type="scientific">Sulfurisphaera ohwakuensis</name>
    <dbReference type="NCBI Taxonomy" id="69656"/>
    <lineage>
        <taxon>Archaea</taxon>
        <taxon>Thermoproteota</taxon>
        <taxon>Thermoprotei</taxon>
        <taxon>Sulfolobales</taxon>
        <taxon>Sulfolobaceae</taxon>
        <taxon>Sulfurisphaera</taxon>
    </lineage>
</organism>
<accession>A0A650CKQ7</accession>
<keyword evidence="3 4" id="KW-0472">Membrane</keyword>
<evidence type="ECO:0000256" key="4">
    <source>
        <dbReference type="SAM" id="Phobius"/>
    </source>
</evidence>
<dbReference type="Gene3D" id="1.10.287.90">
    <property type="match status" value="1"/>
</dbReference>
<evidence type="ECO:0000313" key="8">
    <source>
        <dbReference type="Proteomes" id="UP000582213"/>
    </source>
</evidence>
<sequence>MSQRLSKKDYALWIISVIAMFFIFEALGNFGNLTALSSASPISLAEKSLFKITYIAAGGVFAIFMGSLIFLSLRFRERSEVSVQRKIDYSAISLATLIVTGIILVWFSLPYLSPNIPLVLQFNSGILISMAMFLLFALTIVLYKEYYKD</sequence>
<feature type="transmembrane region" description="Helical" evidence="4">
    <location>
        <begin position="52"/>
        <end position="75"/>
    </location>
</feature>
<dbReference type="EMBL" id="JACHFY010000006">
    <property type="protein sequence ID" value="MBB5253675.1"/>
    <property type="molecule type" value="Genomic_DNA"/>
</dbReference>
<dbReference type="AlphaFoldDB" id="A0A650CKQ7"/>
<feature type="transmembrane region" description="Helical" evidence="4">
    <location>
        <begin position="121"/>
        <end position="143"/>
    </location>
</feature>
<evidence type="ECO:0000313" key="6">
    <source>
        <dbReference type="EMBL" id="QGR18342.1"/>
    </source>
</evidence>
<evidence type="ECO:0000313" key="5">
    <source>
        <dbReference type="EMBL" id="MBB5253675.1"/>
    </source>
</evidence>
<evidence type="ECO:0000256" key="3">
    <source>
        <dbReference type="ARBA" id="ARBA00023136"/>
    </source>
</evidence>
<dbReference type="Proteomes" id="UP000582213">
    <property type="component" value="Unassembled WGS sequence"/>
</dbReference>
<evidence type="ECO:0000256" key="1">
    <source>
        <dbReference type="ARBA" id="ARBA00004370"/>
    </source>
</evidence>
<feature type="transmembrane region" description="Helical" evidence="4">
    <location>
        <begin position="12"/>
        <end position="32"/>
    </location>
</feature>
<dbReference type="InterPro" id="IPR036257">
    <property type="entry name" value="Cyt_c_oxidase_su2_TM_sf"/>
</dbReference>
<dbReference type="GeneID" id="42802568"/>
<proteinExistence type="predicted"/>
<dbReference type="KEGG" id="soh:D1869_14935"/>
<feature type="transmembrane region" description="Helical" evidence="4">
    <location>
        <begin position="87"/>
        <end position="109"/>
    </location>
</feature>